<proteinExistence type="predicted"/>
<sequence length="928" mass="97501">MSAISVANWQGILKNQQTLLARSANSPAVKGAIDYFRKNAPKIQNVDQLLKDKKLLGTILTTYGLEADAQYPAKIKALLTQDPKDPKSLVNRLIDSRYTKFVVDLSFSAGAPGNLQDPKYADKLAQTFAQNTYEKNLGNQDPALREAAYFLRNIGNVTDVFQILGDRVLRDVVFKALQLPDQFGTLDIEKQAAIIKQRLNLKDLQGTLAKNAQLFSDANADNVKITDVTKLSQAASAVVKSVSSEFTDIENAYKALAARQDPLGVNAAKITQQNGFVADLARVRGLLDSANARIADIPSSIDRLQQIITAAPTTTDQASFDALKTEFDTTVTRLQNNLVKAGYINPSNGNPESLIAGTPASIAINLPAGTVTFNSTDLSSVLNGLSNAKSAFDTTTTFGTAIDPNAATNLATARTDTVAGQAFLAQQGGIYSQALTTIDPNISASQQSLIFRADFSTQDALQRIAKISSKLITLQATLETAIDPTANHAQLNTQVQQLKADIETLIKGNGGGTDNLLTADGGYGSEEGIPLSIRGADLLTQLRDRLKDVNAFTVANATSGSDLISKELRPYLASRTNIIKADSAYVQSAAASAPFVITPDTAQLRLGTQSAADSLSRATTVGSLLGQLRSLAQSAFNAGDGSAQNSVDADALIQSITDAINTPGSGLDNLLVGGGVQNYNFIPGAQLGITKGDLANTITSQLASIDLSSTGSSTAAKNAIDLINSTLLPALADAKLDITTGSTTIDTARKTFDPRAALDDRFTAAVANITTQVQTATVSGKNLLTSVADSLVFLKSTPGTYAISGHGEFDQNVTKGLQNAVTALLTNSTSPLSVIHSSLLALTSISIDLSGDASQLKFGSIKVQDTLTAKAKAEAAQLTNPYTGTTKAKLIANQFLAFNADTTTGANQSLADLLSGSSNTNSILNLLI</sequence>
<organism evidence="1 2">
    <name type="scientific">Roseiterribacter gracilis</name>
    <dbReference type="NCBI Taxonomy" id="2812848"/>
    <lineage>
        <taxon>Bacteria</taxon>
        <taxon>Pseudomonadati</taxon>
        <taxon>Pseudomonadota</taxon>
        <taxon>Alphaproteobacteria</taxon>
        <taxon>Rhodospirillales</taxon>
        <taxon>Roseiterribacteraceae</taxon>
        <taxon>Roseiterribacter</taxon>
    </lineage>
</organism>
<protein>
    <submittedName>
        <fullName evidence="1">Uncharacterized protein</fullName>
    </submittedName>
</protein>
<dbReference type="SUPFAM" id="SSF158837">
    <property type="entry name" value="AGR C 984p-like"/>
    <property type="match status" value="1"/>
</dbReference>
<dbReference type="InterPro" id="IPR023157">
    <property type="entry name" value="AGR-C-984p-like_sf"/>
</dbReference>
<name>A0A8S8X6U9_9PROT</name>
<reference evidence="1" key="1">
    <citation type="submission" date="2021-02" db="EMBL/GenBank/DDBJ databases">
        <title>Genome sequence of Rhodospirillales sp. strain TMPK1 isolated from soil.</title>
        <authorList>
            <person name="Nakai R."/>
            <person name="Kusada H."/>
            <person name="Tamaki H."/>
        </authorList>
    </citation>
    <scope>NUCLEOTIDE SEQUENCE</scope>
    <source>
        <strain evidence="1">TMPK1</strain>
    </source>
</reference>
<dbReference type="RefSeq" id="WP_420240739.1">
    <property type="nucleotide sequence ID" value="NZ_BOPV01000001.1"/>
</dbReference>
<dbReference type="Gene3D" id="1.10.3700.10">
    <property type="entry name" value="AGR C 984p-like"/>
    <property type="match status" value="1"/>
</dbReference>
<accession>A0A8S8X6U9</accession>
<gene>
    <name evidence="1" type="ORF">TMPK1_00810</name>
</gene>
<comment type="caution">
    <text evidence="1">The sequence shown here is derived from an EMBL/GenBank/DDBJ whole genome shotgun (WGS) entry which is preliminary data.</text>
</comment>
<dbReference type="AlphaFoldDB" id="A0A8S8X6U9"/>
<dbReference type="Pfam" id="PF06748">
    <property type="entry name" value="DUF1217"/>
    <property type="match status" value="1"/>
</dbReference>
<keyword evidence="2" id="KW-1185">Reference proteome</keyword>
<evidence type="ECO:0000313" key="1">
    <source>
        <dbReference type="EMBL" id="GIL37844.1"/>
    </source>
</evidence>
<dbReference type="EMBL" id="BOPV01000001">
    <property type="protein sequence ID" value="GIL37844.1"/>
    <property type="molecule type" value="Genomic_DNA"/>
</dbReference>
<dbReference type="Proteomes" id="UP000681075">
    <property type="component" value="Unassembled WGS sequence"/>
</dbReference>
<evidence type="ECO:0000313" key="2">
    <source>
        <dbReference type="Proteomes" id="UP000681075"/>
    </source>
</evidence>
<dbReference type="InterPro" id="IPR010626">
    <property type="entry name" value="DUF1217"/>
</dbReference>